<dbReference type="PROSITE" id="PS50198">
    <property type="entry name" value="PPIC_PPIASE_2"/>
    <property type="match status" value="1"/>
</dbReference>
<dbReference type="Gene3D" id="1.10.4030.10">
    <property type="entry name" value="Porin chaperone SurA, peptide-binding domain"/>
    <property type="match status" value="1"/>
</dbReference>
<accession>A0A921T044</accession>
<organism evidence="5 6">
    <name type="scientific">Romboutsia timonensis</name>
    <dbReference type="NCBI Taxonomy" id="1776391"/>
    <lineage>
        <taxon>Bacteria</taxon>
        <taxon>Bacillati</taxon>
        <taxon>Bacillota</taxon>
        <taxon>Clostridia</taxon>
        <taxon>Peptostreptococcales</taxon>
        <taxon>Peptostreptococcaceae</taxon>
        <taxon>Romboutsia</taxon>
    </lineage>
</organism>
<evidence type="ECO:0000256" key="2">
    <source>
        <dbReference type="SAM" id="Coils"/>
    </source>
</evidence>
<comment type="caution">
    <text evidence="5">The sequence shown here is derived from an EMBL/GenBank/DDBJ whole genome shotgun (WGS) entry which is preliminary data.</text>
</comment>
<dbReference type="Pfam" id="PF13616">
    <property type="entry name" value="Rotamase_3"/>
    <property type="match status" value="1"/>
</dbReference>
<dbReference type="PANTHER" id="PTHR47245">
    <property type="entry name" value="PEPTIDYLPROLYL ISOMERASE"/>
    <property type="match status" value="1"/>
</dbReference>
<dbReference type="InterPro" id="IPR050245">
    <property type="entry name" value="PrsA_foldase"/>
</dbReference>
<keyword evidence="2" id="KW-0175">Coiled coil</keyword>
<evidence type="ECO:0000259" key="4">
    <source>
        <dbReference type="PROSITE" id="PS50198"/>
    </source>
</evidence>
<dbReference type="EC" id="5.2.1.8" evidence="5"/>
<dbReference type="PANTHER" id="PTHR47245:SF2">
    <property type="entry name" value="PEPTIDYL-PROLYL CIS-TRANS ISOMERASE HP_0175-RELATED"/>
    <property type="match status" value="1"/>
</dbReference>
<keyword evidence="1" id="KW-0697">Rotamase</keyword>
<dbReference type="EMBL" id="DYUB01000273">
    <property type="protein sequence ID" value="HJG97163.1"/>
    <property type="molecule type" value="Genomic_DNA"/>
</dbReference>
<evidence type="ECO:0000313" key="5">
    <source>
        <dbReference type="EMBL" id="HJG97163.1"/>
    </source>
</evidence>
<keyword evidence="3" id="KW-1133">Transmembrane helix</keyword>
<feature type="domain" description="PpiC" evidence="4">
    <location>
        <begin position="246"/>
        <end position="352"/>
    </location>
</feature>
<keyword evidence="3" id="KW-0812">Transmembrane</keyword>
<name>A0A921T044_9FIRM</name>
<dbReference type="InterPro" id="IPR000297">
    <property type="entry name" value="PPIase_PpiC"/>
</dbReference>
<feature type="transmembrane region" description="Helical" evidence="3">
    <location>
        <begin position="71"/>
        <end position="90"/>
    </location>
</feature>
<dbReference type="Proteomes" id="UP000776700">
    <property type="component" value="Unassembled WGS sequence"/>
</dbReference>
<dbReference type="InterPro" id="IPR046357">
    <property type="entry name" value="PPIase_dom_sf"/>
</dbReference>
<reference evidence="5" key="2">
    <citation type="submission" date="2021-09" db="EMBL/GenBank/DDBJ databases">
        <authorList>
            <person name="Gilroy R."/>
        </authorList>
    </citation>
    <scope>NUCLEOTIDE SEQUENCE</scope>
    <source>
        <strain evidence="5">1277</strain>
    </source>
</reference>
<gene>
    <name evidence="5" type="ORF">K8V90_08695</name>
</gene>
<keyword evidence="1 5" id="KW-0413">Isomerase</keyword>
<dbReference type="AlphaFoldDB" id="A0A921T044"/>
<dbReference type="InterPro" id="IPR027304">
    <property type="entry name" value="Trigger_fact/SurA_dom_sf"/>
</dbReference>
<dbReference type="Gene3D" id="3.10.50.40">
    <property type="match status" value="1"/>
</dbReference>
<feature type="coiled-coil region" evidence="2">
    <location>
        <begin position="21"/>
        <end position="66"/>
    </location>
</feature>
<protein>
    <submittedName>
        <fullName evidence="5">Peptidylprolyl isomerase</fullName>
        <ecNumber evidence="5">5.2.1.8</ecNumber>
    </submittedName>
</protein>
<evidence type="ECO:0000256" key="3">
    <source>
        <dbReference type="SAM" id="Phobius"/>
    </source>
</evidence>
<sequence>MSEDKKIINNNEDTKIETTKSEELVNNNEVVTEEVKNNEDEVVKVITEEKIEEKGIKNKIKKLKNNKNTKSIIAMTLIGGLCLGAGFTYGKSVGRTLPATARTYSDNKVVATVGDTKITGKQLRQKMEPLFYINGKTKMTDEEVDAYEASFIDYMTTTEVLYLEGKEEGITVEKEDVESEYSSLMSSLEQTFNLTEDDIINKFNIPKEDIEKELEKELIATKYIGEASEVTDKEAENYYNKNKDEFLKVRASHILIKNTDDEGNKVSDTQKKKNKEKAQDILKQAKEGVDFAQLAKEYSEDSSSENGGDLDFFGKGQMVEPFENAAFSLKNGEIYSDVVETDYGYHIIKKTDEKYEDFETIKEELVYTLGYEKQSNILDNLMEKYNVEVK</sequence>
<proteinExistence type="predicted"/>
<evidence type="ECO:0000256" key="1">
    <source>
        <dbReference type="PROSITE-ProRule" id="PRU00278"/>
    </source>
</evidence>
<reference evidence="5" key="1">
    <citation type="journal article" date="2021" name="PeerJ">
        <title>Extensive microbial diversity within the chicken gut microbiome revealed by metagenomics and culture.</title>
        <authorList>
            <person name="Gilroy R."/>
            <person name="Ravi A."/>
            <person name="Getino M."/>
            <person name="Pursley I."/>
            <person name="Horton D.L."/>
            <person name="Alikhan N.F."/>
            <person name="Baker D."/>
            <person name="Gharbi K."/>
            <person name="Hall N."/>
            <person name="Watson M."/>
            <person name="Adriaenssens E.M."/>
            <person name="Foster-Nyarko E."/>
            <person name="Jarju S."/>
            <person name="Secka A."/>
            <person name="Antonio M."/>
            <person name="Oren A."/>
            <person name="Chaudhuri R.R."/>
            <person name="La Ragione R."/>
            <person name="Hildebrand F."/>
            <person name="Pallen M.J."/>
        </authorList>
    </citation>
    <scope>NUCLEOTIDE SEQUENCE</scope>
    <source>
        <strain evidence="5">1277</strain>
    </source>
</reference>
<keyword evidence="3" id="KW-0472">Membrane</keyword>
<dbReference type="GO" id="GO:0003755">
    <property type="term" value="F:peptidyl-prolyl cis-trans isomerase activity"/>
    <property type="evidence" value="ECO:0007669"/>
    <property type="project" value="UniProtKB-KW"/>
</dbReference>
<dbReference type="SUPFAM" id="SSF109998">
    <property type="entry name" value="Triger factor/SurA peptide-binding domain-like"/>
    <property type="match status" value="1"/>
</dbReference>
<dbReference type="SUPFAM" id="SSF54534">
    <property type="entry name" value="FKBP-like"/>
    <property type="match status" value="1"/>
</dbReference>
<evidence type="ECO:0000313" key="6">
    <source>
        <dbReference type="Proteomes" id="UP000776700"/>
    </source>
</evidence>